<proteinExistence type="predicted"/>
<evidence type="ECO:0000256" key="1">
    <source>
        <dbReference type="SAM" id="MobiDB-lite"/>
    </source>
</evidence>
<dbReference type="EMBL" id="CP001744">
    <property type="protein sequence ID" value="ADG68467.1"/>
    <property type="molecule type" value="Genomic_DNA"/>
</dbReference>
<dbReference type="AlphaFoldDB" id="D5SQK5"/>
<gene>
    <name evidence="2" type="ordered locus">Plim_2643</name>
</gene>
<reference evidence="2 3" key="1">
    <citation type="journal article" date="2010" name="Stand. Genomic Sci.">
        <title>Complete genome sequence of Planctomyces limnophilus type strain (Mu 290).</title>
        <authorList>
            <person name="Labutti K."/>
            <person name="Sikorski J."/>
            <person name="Schneider S."/>
            <person name="Nolan M."/>
            <person name="Lucas S."/>
            <person name="Glavina Del Rio T."/>
            <person name="Tice H."/>
            <person name="Cheng J.F."/>
            <person name="Goodwin L."/>
            <person name="Pitluck S."/>
            <person name="Liolios K."/>
            <person name="Ivanova N."/>
            <person name="Mavromatis K."/>
            <person name="Mikhailova N."/>
            <person name="Pati A."/>
            <person name="Chen A."/>
            <person name="Palaniappan K."/>
            <person name="Land M."/>
            <person name="Hauser L."/>
            <person name="Chang Y.J."/>
            <person name="Jeffries C.D."/>
            <person name="Tindall B.J."/>
            <person name="Rohde M."/>
            <person name="Goker M."/>
            <person name="Woyke T."/>
            <person name="Bristow J."/>
            <person name="Eisen J.A."/>
            <person name="Markowitz V."/>
            <person name="Hugenholtz P."/>
            <person name="Kyrpides N.C."/>
            <person name="Klenk H.P."/>
            <person name="Lapidus A."/>
        </authorList>
    </citation>
    <scope>NUCLEOTIDE SEQUENCE [LARGE SCALE GENOMIC DNA]</scope>
    <source>
        <strain evidence="3">ATCC 43296 / DSM 3776 / IFAM 1008 / 290</strain>
    </source>
</reference>
<name>D5SQK5_PLAL2</name>
<dbReference type="HOGENOM" id="CLU_3366462_0_0_0"/>
<organism evidence="2 3">
    <name type="scientific">Planctopirus limnophila (strain ATCC 43296 / DSM 3776 / IFAM 1008 / Mu 290)</name>
    <name type="common">Planctomyces limnophilus</name>
    <dbReference type="NCBI Taxonomy" id="521674"/>
    <lineage>
        <taxon>Bacteria</taxon>
        <taxon>Pseudomonadati</taxon>
        <taxon>Planctomycetota</taxon>
        <taxon>Planctomycetia</taxon>
        <taxon>Planctomycetales</taxon>
        <taxon>Planctomycetaceae</taxon>
        <taxon>Planctopirus</taxon>
    </lineage>
</organism>
<protein>
    <submittedName>
        <fullName evidence="2">Uncharacterized protein</fullName>
    </submittedName>
</protein>
<evidence type="ECO:0000313" key="2">
    <source>
        <dbReference type="EMBL" id="ADG68467.1"/>
    </source>
</evidence>
<dbReference type="KEGG" id="plm:Plim_2643"/>
<dbReference type="Proteomes" id="UP000002220">
    <property type="component" value="Chromosome"/>
</dbReference>
<sequence length="35" mass="3918">MNLKHGQGLDQAFSDVPKNKSTPIDGINLMTCRRM</sequence>
<keyword evidence="3" id="KW-1185">Reference proteome</keyword>
<accession>D5SQK5</accession>
<feature type="region of interest" description="Disordered" evidence="1">
    <location>
        <begin position="1"/>
        <end position="27"/>
    </location>
</feature>
<evidence type="ECO:0000313" key="3">
    <source>
        <dbReference type="Proteomes" id="UP000002220"/>
    </source>
</evidence>